<proteinExistence type="inferred from homology"/>
<evidence type="ECO:0008006" key="10">
    <source>
        <dbReference type="Google" id="ProtNLM"/>
    </source>
</evidence>
<protein>
    <recommendedName>
        <fullName evidence="10">RNA polymerase sigma factor</fullName>
    </recommendedName>
</protein>
<dbReference type="InterPro" id="IPR013324">
    <property type="entry name" value="RNA_pol_sigma_r3/r4-like"/>
</dbReference>
<evidence type="ECO:0000256" key="5">
    <source>
        <dbReference type="ARBA" id="ARBA00023163"/>
    </source>
</evidence>
<evidence type="ECO:0000256" key="2">
    <source>
        <dbReference type="ARBA" id="ARBA00023015"/>
    </source>
</evidence>
<dbReference type="PANTHER" id="PTHR43133">
    <property type="entry name" value="RNA POLYMERASE ECF-TYPE SIGMA FACTO"/>
    <property type="match status" value="1"/>
</dbReference>
<organism evidence="8 9">
    <name type="scientific">Pseudoalteromonas rubra</name>
    <dbReference type="NCBI Taxonomy" id="43658"/>
    <lineage>
        <taxon>Bacteria</taxon>
        <taxon>Pseudomonadati</taxon>
        <taxon>Pseudomonadota</taxon>
        <taxon>Gammaproteobacteria</taxon>
        <taxon>Alteromonadales</taxon>
        <taxon>Pseudoalteromonadaceae</taxon>
        <taxon>Pseudoalteromonas</taxon>
    </lineage>
</organism>
<dbReference type="GO" id="GO:0003677">
    <property type="term" value="F:DNA binding"/>
    <property type="evidence" value="ECO:0007669"/>
    <property type="project" value="UniProtKB-KW"/>
</dbReference>
<dbReference type="Pfam" id="PF04542">
    <property type="entry name" value="Sigma70_r2"/>
    <property type="match status" value="1"/>
</dbReference>
<dbReference type="EMBL" id="LFZX01000042">
    <property type="protein sequence ID" value="KNC67957.1"/>
    <property type="molecule type" value="Genomic_DNA"/>
</dbReference>
<dbReference type="InterPro" id="IPR036388">
    <property type="entry name" value="WH-like_DNA-bd_sf"/>
</dbReference>
<dbReference type="InterPro" id="IPR013325">
    <property type="entry name" value="RNA_pol_sigma_r2"/>
</dbReference>
<dbReference type="Proteomes" id="UP000036850">
    <property type="component" value="Unassembled WGS sequence"/>
</dbReference>
<keyword evidence="3" id="KW-0731">Sigma factor</keyword>
<dbReference type="Gene3D" id="1.10.10.10">
    <property type="entry name" value="Winged helix-like DNA-binding domain superfamily/Winged helix DNA-binding domain"/>
    <property type="match status" value="1"/>
</dbReference>
<dbReference type="SUPFAM" id="SSF88659">
    <property type="entry name" value="Sigma3 and sigma4 domains of RNA polymerase sigma factors"/>
    <property type="match status" value="1"/>
</dbReference>
<dbReference type="InterPro" id="IPR039425">
    <property type="entry name" value="RNA_pol_sigma-70-like"/>
</dbReference>
<evidence type="ECO:0000259" key="7">
    <source>
        <dbReference type="Pfam" id="PF08281"/>
    </source>
</evidence>
<keyword evidence="5" id="KW-0804">Transcription</keyword>
<dbReference type="GO" id="GO:0016987">
    <property type="term" value="F:sigma factor activity"/>
    <property type="evidence" value="ECO:0007669"/>
    <property type="project" value="UniProtKB-KW"/>
</dbReference>
<dbReference type="PATRIC" id="fig|43658.6.peg.5058"/>
<dbReference type="Gene3D" id="1.10.1740.10">
    <property type="match status" value="1"/>
</dbReference>
<reference evidence="9" key="1">
    <citation type="submission" date="2015-07" db="EMBL/GenBank/DDBJ databases">
        <title>Draft genome sequence of a Pseudoalteromonas rubra strain, OCN096, isolated from Kaneohe Bay, Oahu, Hawaii.</title>
        <authorList>
            <person name="Beurmann S."/>
            <person name="Ushijima B."/>
            <person name="Belcaid M."/>
            <person name="Callahan S.M."/>
            <person name="Aeby G.S."/>
        </authorList>
    </citation>
    <scope>NUCLEOTIDE SEQUENCE [LARGE SCALE GENOMIC DNA]</scope>
    <source>
        <strain evidence="9">OCN096</strain>
    </source>
</reference>
<dbReference type="InterPro" id="IPR013249">
    <property type="entry name" value="RNA_pol_sigma70_r4_t2"/>
</dbReference>
<dbReference type="Pfam" id="PF08281">
    <property type="entry name" value="Sigma70_r4_2"/>
    <property type="match status" value="1"/>
</dbReference>
<evidence type="ECO:0000256" key="4">
    <source>
        <dbReference type="ARBA" id="ARBA00023125"/>
    </source>
</evidence>
<feature type="domain" description="RNA polymerase sigma-70 region 2" evidence="6">
    <location>
        <begin position="38"/>
        <end position="101"/>
    </location>
</feature>
<dbReference type="AlphaFoldDB" id="A0A0L0ETZ8"/>
<dbReference type="InterPro" id="IPR014284">
    <property type="entry name" value="RNA_pol_sigma-70_dom"/>
</dbReference>
<evidence type="ECO:0000313" key="8">
    <source>
        <dbReference type="EMBL" id="KNC67957.1"/>
    </source>
</evidence>
<feature type="domain" description="RNA polymerase sigma factor 70 region 4 type 2" evidence="7">
    <location>
        <begin position="124"/>
        <end position="175"/>
    </location>
</feature>
<evidence type="ECO:0000313" key="9">
    <source>
        <dbReference type="Proteomes" id="UP000036850"/>
    </source>
</evidence>
<comment type="caution">
    <text evidence="8">The sequence shown here is derived from an EMBL/GenBank/DDBJ whole genome shotgun (WGS) entry which is preliminary data.</text>
</comment>
<sequence>MLLALKNWLSANESEPADPLYEFKLSGDNKYLELAIDKYNHDLYHFLLTQSDSELAKDVCQKIWLTVVEKRQAYHTSQAPKAFLFKLARNALIDELRKQNRLTYMEHPEQQLSVPAEHSVQSHQSLYDAILLLPLQQREAISLQLEGFSLHQIASITDAPQETIKTRLRYARTALKHVLGEDDE</sequence>
<dbReference type="NCBIfam" id="TIGR02937">
    <property type="entry name" value="sigma70-ECF"/>
    <property type="match status" value="1"/>
</dbReference>
<evidence type="ECO:0000256" key="1">
    <source>
        <dbReference type="ARBA" id="ARBA00010641"/>
    </source>
</evidence>
<dbReference type="InterPro" id="IPR007627">
    <property type="entry name" value="RNA_pol_sigma70_r2"/>
</dbReference>
<dbReference type="GO" id="GO:0006352">
    <property type="term" value="P:DNA-templated transcription initiation"/>
    <property type="evidence" value="ECO:0007669"/>
    <property type="project" value="InterPro"/>
</dbReference>
<gene>
    <name evidence="8" type="ORF">AC626_07685</name>
</gene>
<keyword evidence="4" id="KW-0238">DNA-binding</keyword>
<keyword evidence="2" id="KW-0805">Transcription regulation</keyword>
<accession>A0A0L0ETZ8</accession>
<name>A0A0L0ETZ8_9GAMM</name>
<evidence type="ECO:0000256" key="3">
    <source>
        <dbReference type="ARBA" id="ARBA00023082"/>
    </source>
</evidence>
<dbReference type="OrthoDB" id="9782108at2"/>
<dbReference type="PANTHER" id="PTHR43133:SF8">
    <property type="entry name" value="RNA POLYMERASE SIGMA FACTOR HI_1459-RELATED"/>
    <property type="match status" value="1"/>
</dbReference>
<comment type="similarity">
    <text evidence="1">Belongs to the sigma-70 factor family. ECF subfamily.</text>
</comment>
<evidence type="ECO:0000259" key="6">
    <source>
        <dbReference type="Pfam" id="PF04542"/>
    </source>
</evidence>
<dbReference type="SUPFAM" id="SSF88946">
    <property type="entry name" value="Sigma2 domain of RNA polymerase sigma factors"/>
    <property type="match status" value="1"/>
</dbReference>